<dbReference type="SMART" id="SM00382">
    <property type="entry name" value="AAA"/>
    <property type="match status" value="2"/>
</dbReference>
<keyword evidence="3 4" id="KW-0143">Chaperone</keyword>
<gene>
    <name evidence="8" type="ORF">CKN69_08040</name>
</gene>
<feature type="domain" description="AAA+ ATPase" evidence="6">
    <location>
        <begin position="466"/>
        <end position="637"/>
    </location>
</feature>
<dbReference type="InterPro" id="IPR003959">
    <property type="entry name" value="ATPase_AAA_core"/>
</dbReference>
<dbReference type="Gene3D" id="3.40.50.300">
    <property type="entry name" value="P-loop containing nucleotide triphosphate hydrolases"/>
    <property type="match status" value="2"/>
</dbReference>
<keyword evidence="8" id="KW-0645">Protease</keyword>
<dbReference type="AlphaFoldDB" id="A0A5F0MEA2"/>
<dbReference type="FunFam" id="3.40.50.300:FF:000025">
    <property type="entry name" value="ATP-dependent Clp protease subunit"/>
    <property type="match status" value="1"/>
</dbReference>
<dbReference type="GO" id="GO:0008233">
    <property type="term" value="F:peptidase activity"/>
    <property type="evidence" value="ECO:0007669"/>
    <property type="project" value="UniProtKB-KW"/>
</dbReference>
<evidence type="ECO:0000256" key="2">
    <source>
        <dbReference type="ARBA" id="ARBA00022840"/>
    </source>
</evidence>
<dbReference type="Pfam" id="PF07724">
    <property type="entry name" value="AAA_2"/>
    <property type="match status" value="1"/>
</dbReference>
<dbReference type="InterPro" id="IPR028299">
    <property type="entry name" value="ClpA/B_CS2"/>
</dbReference>
<dbReference type="InterPro" id="IPR003593">
    <property type="entry name" value="AAA+_ATPase"/>
</dbReference>
<dbReference type="RefSeq" id="WP_074402970.1">
    <property type="nucleotide sequence ID" value="NZ_CBCPJQ010000001.1"/>
</dbReference>
<dbReference type="InterPro" id="IPR018368">
    <property type="entry name" value="ClpA/B_CS1"/>
</dbReference>
<dbReference type="GO" id="GO:0005524">
    <property type="term" value="F:ATP binding"/>
    <property type="evidence" value="ECO:0007669"/>
    <property type="project" value="UniProtKB-KW"/>
</dbReference>
<feature type="domain" description="AAA+ ATPase" evidence="6">
    <location>
        <begin position="138"/>
        <end position="278"/>
    </location>
</feature>
<keyword evidence="2 4" id="KW-0067">ATP-binding</keyword>
<dbReference type="InterPro" id="IPR050130">
    <property type="entry name" value="ClpA_ClpB"/>
</dbReference>
<sequence length="743" mass="82972">MLCQNCNQTESTIHLYTNMNGQRGQIDLCQNCYQVLKDAKERGELKMNRPTPDPFGMGGLDEFFKAFQNQALSNQSATPPTQSGGRGGNNVPPQGKQKGLLGEYGTNLTDLARKGEIDPVIGRDTEIERVIEILNRRTKNNPVLIGEPGVGKTAVVEGLAQKIVNSEVPQKLTNKEVIRLDVASLVQGTGIRGQFEERMQQLMDELKKNPQIILFIDEVHEIVGAGSAEGSMDAGNMLKPALARGELQMVGATTLKEYRTIEKDAALERRMQPVRVNEPTVDEAITILKGIQKKYEDYHQVHYTDEAIKNAVTLSHRYIQDRFLPDKAIDLLDESGSKKNLTIQTVDPQMIEDKIADAARQKQIALQAEDYEKAAFYRDQAAKFSAMRDQQQPESDKPVVTEKDMEQIIEMKTNIPVGDIKEKEQTQLRNLANDLKGHVIGQDEAIDKVSKAIRRSRIGLNKKDRPIGSFLFVGPTGVGKTELAKQLSSELFGTKDSLIRFDMSEYMEKHSVAKLIGSPPGYVGYDEAGQLTEKVRRNPYSIILLDEIEKAHPDVLHMFLQILDDGRLTDAQGRTISFKDTIIIMTSNAGTGVVEASVGFGATSSGNQHSVLNHLTDFFKPEFINRFDAIVEFNQLDKTHLIQIVDLMLQDVNNMLKDQGISIVADEAVKEKLTTLGYDPKMGARPLRRVIQEQIEDKIADFYLDHPTIKELSAHLNDQSEIVVAQKEKLPATPTEEIVKIEE</sequence>
<evidence type="ECO:0000313" key="8">
    <source>
        <dbReference type="EMBL" id="TFJ26351.1"/>
    </source>
</evidence>
<proteinExistence type="inferred from homology"/>
<name>A0A5F0MEA2_CARDV</name>
<keyword evidence="1 4" id="KW-0547">Nucleotide-binding</keyword>
<dbReference type="GO" id="GO:0005737">
    <property type="term" value="C:cytoplasm"/>
    <property type="evidence" value="ECO:0007669"/>
    <property type="project" value="TreeGrafter"/>
</dbReference>
<evidence type="ECO:0000259" key="7">
    <source>
        <dbReference type="SMART" id="SM01086"/>
    </source>
</evidence>
<dbReference type="SUPFAM" id="SSF52540">
    <property type="entry name" value="P-loop containing nucleoside triphosphate hydrolases"/>
    <property type="match status" value="2"/>
</dbReference>
<dbReference type="PRINTS" id="PR00300">
    <property type="entry name" value="CLPPROTEASEA"/>
</dbReference>
<comment type="caution">
    <text evidence="8">The sequence shown here is derived from an EMBL/GenBank/DDBJ whole genome shotgun (WGS) entry which is preliminary data.</text>
</comment>
<keyword evidence="8" id="KW-0378">Hydrolase</keyword>
<evidence type="ECO:0000256" key="4">
    <source>
        <dbReference type="RuleBase" id="RU004432"/>
    </source>
</evidence>
<dbReference type="CDD" id="cd00009">
    <property type="entry name" value="AAA"/>
    <property type="match status" value="1"/>
</dbReference>
<dbReference type="Gene3D" id="4.10.860.10">
    <property type="entry name" value="UVR domain"/>
    <property type="match status" value="1"/>
</dbReference>
<reference evidence="8 9" key="1">
    <citation type="journal article" date="2018" name="Int. J. Food Microbiol.">
        <title>Growth of Carnobacterium spp. isolated from chilled vacuum-packaged meat under relevant acidic conditions.</title>
        <authorList>
            <person name="Zhang P."/>
            <person name="Badoni M."/>
            <person name="Ganzle M."/>
            <person name="Yang X."/>
        </authorList>
    </citation>
    <scope>NUCLEOTIDE SEQUENCE [LARGE SCALE GENOMIC DNA]</scope>
    <source>
        <strain evidence="8 9">B2</strain>
    </source>
</reference>
<dbReference type="InterPro" id="IPR041546">
    <property type="entry name" value="ClpA/ClpB_AAA_lid"/>
</dbReference>
<dbReference type="FunFam" id="3.40.50.300:FF:000010">
    <property type="entry name" value="Chaperone clpB 1, putative"/>
    <property type="match status" value="1"/>
</dbReference>
<dbReference type="EMBL" id="NRPP01000013">
    <property type="protein sequence ID" value="TFJ26351.1"/>
    <property type="molecule type" value="Genomic_DNA"/>
</dbReference>
<feature type="region of interest" description="Disordered" evidence="5">
    <location>
        <begin position="72"/>
        <end position="102"/>
    </location>
</feature>
<evidence type="ECO:0000256" key="3">
    <source>
        <dbReference type="ARBA" id="ARBA00023186"/>
    </source>
</evidence>
<evidence type="ECO:0000259" key="6">
    <source>
        <dbReference type="SMART" id="SM00382"/>
    </source>
</evidence>
<dbReference type="Gene3D" id="1.10.8.60">
    <property type="match status" value="2"/>
</dbReference>
<evidence type="ECO:0000313" key="9">
    <source>
        <dbReference type="Proteomes" id="UP000297938"/>
    </source>
</evidence>
<dbReference type="Pfam" id="PF17871">
    <property type="entry name" value="AAA_lid_9"/>
    <property type="match status" value="1"/>
</dbReference>
<feature type="compositionally biased region" description="Polar residues" evidence="5">
    <location>
        <begin position="72"/>
        <end position="83"/>
    </location>
</feature>
<dbReference type="Pfam" id="PF10431">
    <property type="entry name" value="ClpB_D2-small"/>
    <property type="match status" value="1"/>
</dbReference>
<dbReference type="InterPro" id="IPR019489">
    <property type="entry name" value="Clp_ATPase_C"/>
</dbReference>
<protein>
    <submittedName>
        <fullName evidence="8">ATP-dependent Clp protease ATP-binding subunit</fullName>
    </submittedName>
</protein>
<organism evidence="8 9">
    <name type="scientific">Carnobacterium divergens</name>
    <name type="common">Lactobacillus divergens</name>
    <dbReference type="NCBI Taxonomy" id="2748"/>
    <lineage>
        <taxon>Bacteria</taxon>
        <taxon>Bacillati</taxon>
        <taxon>Bacillota</taxon>
        <taxon>Bacilli</taxon>
        <taxon>Lactobacillales</taxon>
        <taxon>Carnobacteriaceae</taxon>
        <taxon>Carnobacterium</taxon>
    </lineage>
</organism>
<evidence type="ECO:0000256" key="1">
    <source>
        <dbReference type="ARBA" id="ARBA00022741"/>
    </source>
</evidence>
<feature type="domain" description="Clp ATPase C-terminal" evidence="7">
    <location>
        <begin position="636"/>
        <end position="724"/>
    </location>
</feature>
<dbReference type="GO" id="GO:0034605">
    <property type="term" value="P:cellular response to heat"/>
    <property type="evidence" value="ECO:0007669"/>
    <property type="project" value="TreeGrafter"/>
</dbReference>
<accession>A0A5F0MEA2</accession>
<dbReference type="GO" id="GO:0006508">
    <property type="term" value="P:proteolysis"/>
    <property type="evidence" value="ECO:0007669"/>
    <property type="project" value="UniProtKB-KW"/>
</dbReference>
<dbReference type="PANTHER" id="PTHR11638:SF175">
    <property type="entry name" value="ATP-DEPENDENT CLP PROTEASE, ATP-BINDING SUBUNIT CLPC"/>
    <property type="match status" value="1"/>
</dbReference>
<dbReference type="GO" id="GO:0016887">
    <property type="term" value="F:ATP hydrolysis activity"/>
    <property type="evidence" value="ECO:0007669"/>
    <property type="project" value="InterPro"/>
</dbReference>
<dbReference type="CDD" id="cd19499">
    <property type="entry name" value="RecA-like_ClpB_Hsp104-like"/>
    <property type="match status" value="1"/>
</dbReference>
<comment type="similarity">
    <text evidence="4">Belongs to the ClpA/ClpB family.</text>
</comment>
<evidence type="ECO:0000256" key="5">
    <source>
        <dbReference type="SAM" id="MobiDB-lite"/>
    </source>
</evidence>
<dbReference type="PANTHER" id="PTHR11638">
    <property type="entry name" value="ATP-DEPENDENT CLP PROTEASE"/>
    <property type="match status" value="1"/>
</dbReference>
<dbReference type="PROSITE" id="PS00870">
    <property type="entry name" value="CLPAB_1"/>
    <property type="match status" value="1"/>
</dbReference>
<dbReference type="Pfam" id="PF00004">
    <property type="entry name" value="AAA"/>
    <property type="match status" value="1"/>
</dbReference>
<dbReference type="InterPro" id="IPR001270">
    <property type="entry name" value="ClpA/B"/>
</dbReference>
<dbReference type="PROSITE" id="PS00871">
    <property type="entry name" value="CLPAB_2"/>
    <property type="match status" value="1"/>
</dbReference>
<dbReference type="SMART" id="SM01086">
    <property type="entry name" value="ClpB_D2-small"/>
    <property type="match status" value="1"/>
</dbReference>
<dbReference type="Proteomes" id="UP000297938">
    <property type="component" value="Unassembled WGS sequence"/>
</dbReference>
<dbReference type="InterPro" id="IPR027417">
    <property type="entry name" value="P-loop_NTPase"/>
</dbReference>